<sequence length="314" mass="35568">MRNAGKLTEGAILLAAFTAILLITIYIPLVGSILNFVLPLPFMMFAAKNNLKNIIAFFIAAVFISFIAGSFMGLGFMLLYGMIGSSIGYLLQKNKSRTTILISSSLILMAGLVITYAVSVAFFKFDIIHELTEAYKQSFKMSEDLLRSMGQESQLAQIHKQYTTMIKTLQALAPSLLIMVSIISIFIIQWICFPIIKRFGIKVQPWGSFRNLTLPRSLLWYYIIAMAIHLLAHPAEGTFLYTAVINARYILEMFMVIQGLSFLFFIFYQRSVTKGLGVFIAILAFMFPTIHYIIMLLGITDLGFDFRKRFEKKQ</sequence>
<accession>A0ABS1TPW8</accession>
<feature type="transmembrane region" description="Helical" evidence="1">
    <location>
        <begin position="54"/>
        <end position="79"/>
    </location>
</feature>
<keyword evidence="1" id="KW-0812">Transmembrane</keyword>
<dbReference type="InterPro" id="IPR018710">
    <property type="entry name" value="DUF2232"/>
</dbReference>
<feature type="transmembrane region" description="Helical" evidence="1">
    <location>
        <begin position="172"/>
        <end position="196"/>
    </location>
</feature>
<dbReference type="PANTHER" id="PTHR41324:SF1">
    <property type="entry name" value="DUF2232 DOMAIN-CONTAINING PROTEIN"/>
    <property type="match status" value="1"/>
</dbReference>
<feature type="transmembrane region" description="Helical" evidence="1">
    <location>
        <begin position="275"/>
        <end position="299"/>
    </location>
</feature>
<gene>
    <name evidence="2" type="ORF">JK635_14240</name>
</gene>
<feature type="transmembrane region" description="Helical" evidence="1">
    <location>
        <begin position="247"/>
        <end position="268"/>
    </location>
</feature>
<keyword evidence="3" id="KW-1185">Reference proteome</keyword>
<evidence type="ECO:0000313" key="3">
    <source>
        <dbReference type="Proteomes" id="UP000623967"/>
    </source>
</evidence>
<feature type="transmembrane region" description="Helical" evidence="1">
    <location>
        <begin position="100"/>
        <end position="123"/>
    </location>
</feature>
<dbReference type="PANTHER" id="PTHR41324">
    <property type="entry name" value="MEMBRANE PROTEIN-RELATED"/>
    <property type="match status" value="1"/>
</dbReference>
<proteinExistence type="predicted"/>
<keyword evidence="1" id="KW-1133">Transmembrane helix</keyword>
<feature type="transmembrane region" description="Helical" evidence="1">
    <location>
        <begin position="217"/>
        <end position="235"/>
    </location>
</feature>
<feature type="transmembrane region" description="Helical" evidence="1">
    <location>
        <begin position="12"/>
        <end position="34"/>
    </location>
</feature>
<dbReference type="RefSeq" id="WP_202654615.1">
    <property type="nucleotide sequence ID" value="NZ_JAESWB010000181.1"/>
</dbReference>
<evidence type="ECO:0000313" key="2">
    <source>
        <dbReference type="EMBL" id="MBL4953365.1"/>
    </source>
</evidence>
<dbReference type="EMBL" id="JAESWB010000181">
    <property type="protein sequence ID" value="MBL4953365.1"/>
    <property type="molecule type" value="Genomic_DNA"/>
</dbReference>
<comment type="caution">
    <text evidence="2">The sequence shown here is derived from an EMBL/GenBank/DDBJ whole genome shotgun (WGS) entry which is preliminary data.</text>
</comment>
<keyword evidence="1" id="KW-0472">Membrane</keyword>
<dbReference type="Pfam" id="PF09991">
    <property type="entry name" value="DUF2232"/>
    <property type="match status" value="1"/>
</dbReference>
<name>A0ABS1TPW8_9BACI</name>
<reference evidence="2 3" key="1">
    <citation type="submission" date="2021-01" db="EMBL/GenBank/DDBJ databases">
        <title>Genome public.</title>
        <authorList>
            <person name="Liu C."/>
            <person name="Sun Q."/>
        </authorList>
    </citation>
    <scope>NUCLEOTIDE SEQUENCE [LARGE SCALE GENOMIC DNA]</scope>
    <source>
        <strain evidence="2 3">YIM B02564</strain>
    </source>
</reference>
<protein>
    <submittedName>
        <fullName evidence="2">YybS family protein</fullName>
    </submittedName>
</protein>
<dbReference type="Proteomes" id="UP000623967">
    <property type="component" value="Unassembled WGS sequence"/>
</dbReference>
<organism evidence="2 3">
    <name type="scientific">Neobacillus paridis</name>
    <dbReference type="NCBI Taxonomy" id="2803862"/>
    <lineage>
        <taxon>Bacteria</taxon>
        <taxon>Bacillati</taxon>
        <taxon>Bacillota</taxon>
        <taxon>Bacilli</taxon>
        <taxon>Bacillales</taxon>
        <taxon>Bacillaceae</taxon>
        <taxon>Neobacillus</taxon>
    </lineage>
</organism>
<evidence type="ECO:0000256" key="1">
    <source>
        <dbReference type="SAM" id="Phobius"/>
    </source>
</evidence>